<feature type="domain" description="Pyrrolo-quinoline quinone repeat" evidence="2">
    <location>
        <begin position="138"/>
        <end position="320"/>
    </location>
</feature>
<dbReference type="EMBL" id="JAVRFD010000011">
    <property type="protein sequence ID" value="MDT0545707.1"/>
    <property type="molecule type" value="Genomic_DNA"/>
</dbReference>
<evidence type="ECO:0000256" key="1">
    <source>
        <dbReference type="SAM" id="MobiDB-lite"/>
    </source>
</evidence>
<organism evidence="3 4">
    <name type="scientific">Streptomyces lonegramiae</name>
    <dbReference type="NCBI Taxonomy" id="3075524"/>
    <lineage>
        <taxon>Bacteria</taxon>
        <taxon>Bacillati</taxon>
        <taxon>Actinomycetota</taxon>
        <taxon>Actinomycetes</taxon>
        <taxon>Kitasatosporales</taxon>
        <taxon>Streptomycetaceae</taxon>
        <taxon>Streptomyces</taxon>
    </lineage>
</organism>
<keyword evidence="4" id="KW-1185">Reference proteome</keyword>
<evidence type="ECO:0000313" key="3">
    <source>
        <dbReference type="EMBL" id="MDT0545707.1"/>
    </source>
</evidence>
<dbReference type="InterPro" id="IPR002372">
    <property type="entry name" value="PQQ_rpt_dom"/>
</dbReference>
<dbReference type="PANTHER" id="PTHR34512">
    <property type="entry name" value="CELL SURFACE PROTEIN"/>
    <property type="match status" value="1"/>
</dbReference>
<protein>
    <submittedName>
        <fullName evidence="3">PQQ-binding-like beta-propeller repeat protein</fullName>
    </submittedName>
</protein>
<reference evidence="3" key="1">
    <citation type="submission" date="2024-05" db="EMBL/GenBank/DDBJ databases">
        <title>30 novel species of actinomycetes from the DSMZ collection.</title>
        <authorList>
            <person name="Nouioui I."/>
        </authorList>
    </citation>
    <scope>NUCLEOTIDE SEQUENCE</scope>
    <source>
        <strain evidence="3">DSM 41529</strain>
    </source>
</reference>
<evidence type="ECO:0000313" key="4">
    <source>
        <dbReference type="Proteomes" id="UP001180754"/>
    </source>
</evidence>
<proteinExistence type="predicted"/>
<feature type="region of interest" description="Disordered" evidence="1">
    <location>
        <begin position="286"/>
        <end position="312"/>
    </location>
</feature>
<name>A0ABU2XIE7_9ACTN</name>
<dbReference type="InterPro" id="IPR015943">
    <property type="entry name" value="WD40/YVTN_repeat-like_dom_sf"/>
</dbReference>
<dbReference type="SUPFAM" id="SSF50998">
    <property type="entry name" value="Quinoprotein alcohol dehydrogenase-like"/>
    <property type="match status" value="1"/>
</dbReference>
<gene>
    <name evidence="3" type="ORF">RND15_23780</name>
</gene>
<dbReference type="Gene3D" id="2.130.10.10">
    <property type="entry name" value="YVTN repeat-like/Quinoprotein amine dehydrogenase"/>
    <property type="match status" value="2"/>
</dbReference>
<dbReference type="Proteomes" id="UP001180754">
    <property type="component" value="Unassembled WGS sequence"/>
</dbReference>
<evidence type="ECO:0000259" key="2">
    <source>
        <dbReference type="Pfam" id="PF13360"/>
    </source>
</evidence>
<comment type="caution">
    <text evidence="3">The sequence shown here is derived from an EMBL/GenBank/DDBJ whole genome shotgun (WGS) entry which is preliminary data.</text>
</comment>
<dbReference type="Pfam" id="PF13360">
    <property type="entry name" value="PQQ_2"/>
    <property type="match status" value="1"/>
</dbReference>
<sequence length="444" mass="48800">MSIRRLWDRWFASRPRLRVPLAVVLVLALGAGGWQAYARFTDDDGPREWTKGPYGKAPVALGKTAPARPGEMVRRLNRTPLAVVGGLALYKDTTRDGTRLTARNVRTDRIHWQYGRDKELPYDLVIGDELALLWWNGGGLTAVDLRTGEPRWHAEAPRTSTDGHHGLVTNARVMDGTVLVASEEELWALSAADGKRRWRAAPPKGCERWSPTDAPLALREVYVVEAGGCPDDPALDDSPQTDQMAQIGLDADTGAVRWRFAHDARLAPYRPVDDATLVAAPADSDGGMSVTDVSGRRPSTRTLPFPDGERARGNTARTLVSQAYDDPGALRGYALDDGRRRWTHRPPKGTRLGEAVVADGRMYVVEQPPQEKGWPPPPGPSRLLVLDAERGELLHFLDLPELDGRRGGGAQELVPSHARNGVVTVSWDRSSRYVDVLVLTDARP</sequence>
<dbReference type="InterPro" id="IPR011047">
    <property type="entry name" value="Quinoprotein_ADH-like_sf"/>
</dbReference>
<accession>A0ABU2XIE7</accession>
<dbReference type="RefSeq" id="WP_311726185.1">
    <property type="nucleotide sequence ID" value="NZ_JAVRFD010000011.1"/>
</dbReference>
<dbReference type="PANTHER" id="PTHR34512:SF30">
    <property type="entry name" value="OUTER MEMBRANE PROTEIN ASSEMBLY FACTOR BAMB"/>
    <property type="match status" value="1"/>
</dbReference>